<evidence type="ECO:0000256" key="10">
    <source>
        <dbReference type="ARBA" id="ARBA00022840"/>
    </source>
</evidence>
<feature type="transmembrane region" description="Helical" evidence="14">
    <location>
        <begin position="12"/>
        <end position="39"/>
    </location>
</feature>
<dbReference type="GO" id="GO:0016301">
    <property type="term" value="F:kinase activity"/>
    <property type="evidence" value="ECO:0007669"/>
    <property type="project" value="UniProtKB-KW"/>
</dbReference>
<dbReference type="EMBL" id="JADCLJ010000011">
    <property type="protein sequence ID" value="MBE4907596.1"/>
    <property type="molecule type" value="Genomic_DNA"/>
</dbReference>
<dbReference type="Gene3D" id="1.10.287.130">
    <property type="match status" value="1"/>
</dbReference>
<evidence type="ECO:0000256" key="7">
    <source>
        <dbReference type="ARBA" id="ARBA00022692"/>
    </source>
</evidence>
<proteinExistence type="predicted"/>
<dbReference type="InterPro" id="IPR036097">
    <property type="entry name" value="HisK_dim/P_sf"/>
</dbReference>
<evidence type="ECO:0000256" key="2">
    <source>
        <dbReference type="ARBA" id="ARBA00004651"/>
    </source>
</evidence>
<dbReference type="SMART" id="SM00388">
    <property type="entry name" value="HisKA"/>
    <property type="match status" value="1"/>
</dbReference>
<accession>A0ABR9QGI8</accession>
<keyword evidence="11 14" id="KW-1133">Transmembrane helix</keyword>
<dbReference type="Gene3D" id="6.10.340.10">
    <property type="match status" value="1"/>
</dbReference>
<sequence length="452" mass="52418">MKLKLSLQTKYLILIIGAILAIPFFLTILSMVVFLPFIYVSQDEYGQVYQANELEAMWHEEAKQLEGKGEEEINQTLIHVKDQYKEAGMFWVNQDGVTQELINPFGTIPKKWSASDSISFMKKSFGGDPFTVVAFLSEERNQGFMVFQMPKKYMEPPLVRLRDQYSYIYILTFIGLLSLFLLISWLFFKGIRKRLVRLQEAMSIPIHSSIPSPIKLTKEDEIGRLEESFNKMVGALKESREKEQKELKLRQQLIANLSHDLRTPLTVLRSNLYSLKKEVQSKKSIELVETMDDKISYVADLIENLLSYTLLLSGKYPYEPQQINIVRLVRNHIATWYSVLEDEGFVVDIDLPEKGLFWEIDEKWLKRILDNLLQNVLRHARSGKFVRITISERTLIVEDRGPGMDVATNETKGTGIGLTIISMMTREMNIKWKMESRESGLKMTFQQGEKVF</sequence>
<dbReference type="CDD" id="cd00082">
    <property type="entry name" value="HisKA"/>
    <property type="match status" value="1"/>
</dbReference>
<evidence type="ECO:0000313" key="18">
    <source>
        <dbReference type="Proteomes" id="UP001516662"/>
    </source>
</evidence>
<evidence type="ECO:0000256" key="1">
    <source>
        <dbReference type="ARBA" id="ARBA00000085"/>
    </source>
</evidence>
<feature type="transmembrane region" description="Helical" evidence="14">
    <location>
        <begin position="167"/>
        <end position="188"/>
    </location>
</feature>
<evidence type="ECO:0000313" key="17">
    <source>
        <dbReference type="EMBL" id="MBE4907596.1"/>
    </source>
</evidence>
<evidence type="ECO:0000256" key="13">
    <source>
        <dbReference type="ARBA" id="ARBA00023136"/>
    </source>
</evidence>
<evidence type="ECO:0000256" key="9">
    <source>
        <dbReference type="ARBA" id="ARBA00022777"/>
    </source>
</evidence>
<dbReference type="EC" id="2.7.13.3" evidence="3"/>
<dbReference type="InterPro" id="IPR003594">
    <property type="entry name" value="HATPase_dom"/>
</dbReference>
<dbReference type="PANTHER" id="PTHR45528:SF1">
    <property type="entry name" value="SENSOR HISTIDINE KINASE CPXA"/>
    <property type="match status" value="1"/>
</dbReference>
<dbReference type="InterPro" id="IPR036890">
    <property type="entry name" value="HATPase_C_sf"/>
</dbReference>
<evidence type="ECO:0000256" key="14">
    <source>
        <dbReference type="SAM" id="Phobius"/>
    </source>
</evidence>
<gene>
    <name evidence="17" type="ORF">IMZ08_05900</name>
</gene>
<dbReference type="InterPro" id="IPR003661">
    <property type="entry name" value="HisK_dim/P_dom"/>
</dbReference>
<dbReference type="SMART" id="SM00387">
    <property type="entry name" value="HATPase_c"/>
    <property type="match status" value="1"/>
</dbReference>
<keyword evidence="12" id="KW-0902">Two-component regulatory system</keyword>
<evidence type="ECO:0000259" key="16">
    <source>
        <dbReference type="PROSITE" id="PS50885"/>
    </source>
</evidence>
<dbReference type="Proteomes" id="UP001516662">
    <property type="component" value="Unassembled WGS sequence"/>
</dbReference>
<evidence type="ECO:0000256" key="8">
    <source>
        <dbReference type="ARBA" id="ARBA00022741"/>
    </source>
</evidence>
<evidence type="ECO:0000256" key="6">
    <source>
        <dbReference type="ARBA" id="ARBA00022679"/>
    </source>
</evidence>
<keyword evidence="13 14" id="KW-0472">Membrane</keyword>
<feature type="domain" description="HAMP" evidence="16">
    <location>
        <begin position="189"/>
        <end position="241"/>
    </location>
</feature>
<keyword evidence="4" id="KW-1003">Cell membrane</keyword>
<comment type="subcellular location">
    <subcellularLocation>
        <location evidence="2">Cell membrane</location>
        <topology evidence="2">Multi-pass membrane protein</topology>
    </subcellularLocation>
</comment>
<dbReference type="SUPFAM" id="SSF47384">
    <property type="entry name" value="Homodimeric domain of signal transducing histidine kinase"/>
    <property type="match status" value="1"/>
</dbReference>
<dbReference type="InterPro" id="IPR050398">
    <property type="entry name" value="HssS/ArlS-like"/>
</dbReference>
<dbReference type="InterPro" id="IPR003660">
    <property type="entry name" value="HAMP_dom"/>
</dbReference>
<protein>
    <recommendedName>
        <fullName evidence="3">histidine kinase</fullName>
        <ecNumber evidence="3">2.7.13.3</ecNumber>
    </recommendedName>
</protein>
<keyword evidence="6" id="KW-0808">Transferase</keyword>
<keyword evidence="7 14" id="KW-0812">Transmembrane</keyword>
<name>A0ABR9QGI8_9BACI</name>
<dbReference type="Pfam" id="PF02518">
    <property type="entry name" value="HATPase_c"/>
    <property type="match status" value="1"/>
</dbReference>
<evidence type="ECO:0000256" key="5">
    <source>
        <dbReference type="ARBA" id="ARBA00022553"/>
    </source>
</evidence>
<keyword evidence="10" id="KW-0067">ATP-binding</keyword>
<keyword evidence="8" id="KW-0547">Nucleotide-binding</keyword>
<evidence type="ECO:0000256" key="12">
    <source>
        <dbReference type="ARBA" id="ARBA00023012"/>
    </source>
</evidence>
<comment type="caution">
    <text evidence="17">The sequence shown here is derived from an EMBL/GenBank/DDBJ whole genome shotgun (WGS) entry which is preliminary data.</text>
</comment>
<dbReference type="CDD" id="cd06225">
    <property type="entry name" value="HAMP"/>
    <property type="match status" value="1"/>
</dbReference>
<feature type="domain" description="Histidine kinase" evidence="15">
    <location>
        <begin position="256"/>
        <end position="452"/>
    </location>
</feature>
<dbReference type="SUPFAM" id="SSF55874">
    <property type="entry name" value="ATPase domain of HSP90 chaperone/DNA topoisomerase II/histidine kinase"/>
    <property type="match status" value="1"/>
</dbReference>
<evidence type="ECO:0000256" key="11">
    <source>
        <dbReference type="ARBA" id="ARBA00022989"/>
    </source>
</evidence>
<keyword evidence="9 17" id="KW-0418">Kinase</keyword>
<evidence type="ECO:0000259" key="15">
    <source>
        <dbReference type="PROSITE" id="PS50109"/>
    </source>
</evidence>
<dbReference type="PROSITE" id="PS50109">
    <property type="entry name" value="HIS_KIN"/>
    <property type="match status" value="1"/>
</dbReference>
<reference evidence="17 18" key="1">
    <citation type="submission" date="2020-10" db="EMBL/GenBank/DDBJ databases">
        <title>Bacillus sp. HD4P25, an endophyte from a halophyte.</title>
        <authorList>
            <person name="Sun J.-Q."/>
        </authorList>
    </citation>
    <scope>NUCLEOTIDE SEQUENCE [LARGE SCALE GENOMIC DNA]</scope>
    <source>
        <strain evidence="17 18">YIM 93174</strain>
    </source>
</reference>
<dbReference type="RefSeq" id="WP_193535069.1">
    <property type="nucleotide sequence ID" value="NZ_JADCLJ010000011.1"/>
</dbReference>
<dbReference type="PANTHER" id="PTHR45528">
    <property type="entry name" value="SENSOR HISTIDINE KINASE CPXA"/>
    <property type="match status" value="1"/>
</dbReference>
<comment type="catalytic activity">
    <reaction evidence="1">
        <text>ATP + protein L-histidine = ADP + protein N-phospho-L-histidine.</text>
        <dbReference type="EC" id="2.7.13.3"/>
    </reaction>
</comment>
<organism evidence="17 18">
    <name type="scientific">Litchfieldia luteola</name>
    <dbReference type="NCBI Taxonomy" id="682179"/>
    <lineage>
        <taxon>Bacteria</taxon>
        <taxon>Bacillati</taxon>
        <taxon>Bacillota</taxon>
        <taxon>Bacilli</taxon>
        <taxon>Bacillales</taxon>
        <taxon>Bacillaceae</taxon>
        <taxon>Litchfieldia</taxon>
    </lineage>
</organism>
<dbReference type="Gene3D" id="3.30.565.10">
    <property type="entry name" value="Histidine kinase-like ATPase, C-terminal domain"/>
    <property type="match status" value="1"/>
</dbReference>
<evidence type="ECO:0000256" key="3">
    <source>
        <dbReference type="ARBA" id="ARBA00012438"/>
    </source>
</evidence>
<keyword evidence="18" id="KW-1185">Reference proteome</keyword>
<evidence type="ECO:0000256" key="4">
    <source>
        <dbReference type="ARBA" id="ARBA00022475"/>
    </source>
</evidence>
<keyword evidence="5" id="KW-0597">Phosphoprotein</keyword>
<dbReference type="Pfam" id="PF00512">
    <property type="entry name" value="HisKA"/>
    <property type="match status" value="1"/>
</dbReference>
<dbReference type="InterPro" id="IPR005467">
    <property type="entry name" value="His_kinase_dom"/>
</dbReference>
<dbReference type="PROSITE" id="PS50885">
    <property type="entry name" value="HAMP"/>
    <property type="match status" value="1"/>
</dbReference>